<dbReference type="Proteomes" id="UP000034137">
    <property type="component" value="Unassembled WGS sequence"/>
</dbReference>
<comment type="caution">
    <text evidence="2">The sequence shown here is derived from an EMBL/GenBank/DDBJ whole genome shotgun (WGS) entry which is preliminary data.</text>
</comment>
<sequence length="237" mass="27895">MLATASRLSTEEQMGTLYWQLFECAILLFILFGLYRFNQWLAKWITKWNAKQKKKSELLDRNMGSAIRATIEVLLLPSINTQWLIKAPDSWLRNQRIDFFWEGTFNVRGSFIVIVDRQLNVWLGFITAGTIQSLLNAEYCPGTISIPICGQRQAFAGPNVKTSGKLFEVYPRWFYKETSPEDWARWAELEDMYKSQPDFTTHDLYQILNNKKLWEKNISKKAERDEKRRRALEPPEI</sequence>
<name>A0A0G0Q0Q5_9BACT</name>
<evidence type="ECO:0000313" key="2">
    <source>
        <dbReference type="EMBL" id="KKR33929.1"/>
    </source>
</evidence>
<organism evidence="2 3">
    <name type="scientific">Candidatus Falkowbacteria bacterium GW2011_GWF2_39_8</name>
    <dbReference type="NCBI Taxonomy" id="1618642"/>
    <lineage>
        <taxon>Bacteria</taxon>
        <taxon>Candidatus Falkowiibacteriota</taxon>
    </lineage>
</organism>
<keyword evidence="1" id="KW-1133">Transmembrane helix</keyword>
<dbReference type="EMBL" id="LBXO01000001">
    <property type="protein sequence ID" value="KKR33929.1"/>
    <property type="molecule type" value="Genomic_DNA"/>
</dbReference>
<keyword evidence="1" id="KW-0812">Transmembrane</keyword>
<evidence type="ECO:0000313" key="3">
    <source>
        <dbReference type="Proteomes" id="UP000034137"/>
    </source>
</evidence>
<feature type="transmembrane region" description="Helical" evidence="1">
    <location>
        <begin position="17"/>
        <end position="37"/>
    </location>
</feature>
<accession>A0A0G0Q0Q5</accession>
<proteinExistence type="predicted"/>
<reference evidence="2 3" key="1">
    <citation type="journal article" date="2015" name="Nature">
        <title>rRNA introns, odd ribosomes, and small enigmatic genomes across a large radiation of phyla.</title>
        <authorList>
            <person name="Brown C.T."/>
            <person name="Hug L.A."/>
            <person name="Thomas B.C."/>
            <person name="Sharon I."/>
            <person name="Castelle C.J."/>
            <person name="Singh A."/>
            <person name="Wilkins M.J."/>
            <person name="Williams K.H."/>
            <person name="Banfield J.F."/>
        </authorList>
    </citation>
    <scope>NUCLEOTIDE SEQUENCE [LARGE SCALE GENOMIC DNA]</scope>
</reference>
<protein>
    <submittedName>
        <fullName evidence="2">Uncharacterized protein</fullName>
    </submittedName>
</protein>
<evidence type="ECO:0000256" key="1">
    <source>
        <dbReference type="SAM" id="Phobius"/>
    </source>
</evidence>
<keyword evidence="1" id="KW-0472">Membrane</keyword>
<gene>
    <name evidence="2" type="ORF">UT64_C0001G0003</name>
</gene>
<dbReference type="AlphaFoldDB" id="A0A0G0Q0Q5"/>